<keyword evidence="1" id="KW-0175">Coiled coil</keyword>
<dbReference type="PANTHER" id="PTHR30386:SF28">
    <property type="entry name" value="EXPORTED PROTEIN"/>
    <property type="match status" value="1"/>
</dbReference>
<gene>
    <name evidence="5" type="ORF">EHE19_004685</name>
</gene>
<dbReference type="SUPFAM" id="SSF111369">
    <property type="entry name" value="HlyD-like secretion proteins"/>
    <property type="match status" value="1"/>
</dbReference>
<keyword evidence="2" id="KW-1133">Transmembrane helix</keyword>
<accession>A0A4U7JCL0</accession>
<dbReference type="Pfam" id="PF26002">
    <property type="entry name" value="Beta-barrel_AprE"/>
    <property type="match status" value="1"/>
</dbReference>
<reference evidence="5 6" key="1">
    <citation type="submission" date="2020-09" db="EMBL/GenBank/DDBJ databases">
        <title>Characterization and genome sequencing of Ruminiclostridium sp. nov. MA18.</title>
        <authorList>
            <person name="Rettenmaier R."/>
            <person name="Kowollik M.-L."/>
            <person name="Liebl W."/>
            <person name="Zverlov V."/>
        </authorList>
    </citation>
    <scope>NUCLEOTIDE SEQUENCE [LARGE SCALE GENOMIC DNA]</scope>
    <source>
        <strain evidence="5 6">MA18</strain>
    </source>
</reference>
<evidence type="ECO:0000313" key="6">
    <source>
        <dbReference type="Proteomes" id="UP000306409"/>
    </source>
</evidence>
<dbReference type="InterPro" id="IPR058794">
    <property type="entry name" value="HB_LcnD"/>
</dbReference>
<dbReference type="Gene3D" id="2.40.30.170">
    <property type="match status" value="1"/>
</dbReference>
<protein>
    <submittedName>
        <fullName evidence="5">HlyD family efflux transporter periplasmic adaptor subunit</fullName>
    </submittedName>
</protein>
<evidence type="ECO:0000259" key="4">
    <source>
        <dbReference type="Pfam" id="PF26002"/>
    </source>
</evidence>
<feature type="coiled-coil region" evidence="1">
    <location>
        <begin position="292"/>
        <end position="342"/>
    </location>
</feature>
<feature type="domain" description="AprE-like beta-barrel" evidence="4">
    <location>
        <begin position="518"/>
        <end position="608"/>
    </location>
</feature>
<dbReference type="InterPro" id="IPR058982">
    <property type="entry name" value="Beta-barrel_AprE"/>
</dbReference>
<dbReference type="Proteomes" id="UP000306409">
    <property type="component" value="Chromosome"/>
</dbReference>
<feature type="domain" description="LcnD-like long helical bundle" evidence="3">
    <location>
        <begin position="177"/>
        <end position="417"/>
    </location>
</feature>
<dbReference type="Pfam" id="PF25887">
    <property type="entry name" value="HB_LcnD"/>
    <property type="match status" value="1"/>
</dbReference>
<dbReference type="AlphaFoldDB" id="A0A4U7JCL0"/>
<organism evidence="5 6">
    <name type="scientific">Ruminiclostridium herbifermentans</name>
    <dbReference type="NCBI Taxonomy" id="2488810"/>
    <lineage>
        <taxon>Bacteria</taxon>
        <taxon>Bacillati</taxon>
        <taxon>Bacillota</taxon>
        <taxon>Clostridia</taxon>
        <taxon>Eubacteriales</taxon>
        <taxon>Oscillospiraceae</taxon>
        <taxon>Ruminiclostridium</taxon>
    </lineage>
</organism>
<evidence type="ECO:0000256" key="2">
    <source>
        <dbReference type="SAM" id="Phobius"/>
    </source>
</evidence>
<name>A0A4U7JCL0_9FIRM</name>
<dbReference type="OrthoDB" id="357309at2"/>
<keyword evidence="2" id="KW-0812">Transmembrane</keyword>
<evidence type="ECO:0000259" key="3">
    <source>
        <dbReference type="Pfam" id="PF25887"/>
    </source>
</evidence>
<dbReference type="InterPro" id="IPR050739">
    <property type="entry name" value="MFP"/>
</dbReference>
<sequence length="624" mass="71623">MKDIIIDIDDLTDSREMYRSKPHSFVWVFTYIIIGLVIAAILWASFGKKEIVIKASGQVRPEVGIGTVNNNIAGEIESINYKQGMTVKAGDILYIIKHDNLLVEKEAYDTQLTDLRKELANLNMYRKSIVSGTNAFDKDSEPMYFEKVRKLMMDIHYTQTDTNYKITKLKEERRINSSQLSDYQTELACLKNYIRSLDESKNYLASNSEIEKRYIKKYENYIFSQKDIERKFDQQSDEINKNSFEALKQALEEERKLLDAYETLKKSVNVGENYFSVNDSYKTLYTDYIYELNTLKNTYDELKRVYESYEALSGAAISYSELENAKIQMQKAEGEYTVFKSNFLSDLDKTITQKKVRVAELESSVSGTLDKDRLLELNEKDKENALKRLYINERQVASDLMDSLTNKINLLRLNIELGEAELNTILDATGKNNINFSLVERLKSQEIIATDEKIKNTSDKIASIEQNIKRLQLDIDRAIVRANIDGVVNVISQIYKGDFVPSGREILTVIPDNNSSFIMQININNQDIGEINIGDAVKYSFAALPYREYGQITGRIISISQDSIIDKNSGQSFYIVEATVPNTKLYTKAGKQGDIKVGMLCEANIVTKQKSYLEYFLEKINFLE</sequence>
<evidence type="ECO:0000313" key="5">
    <source>
        <dbReference type="EMBL" id="QNU67765.1"/>
    </source>
</evidence>
<keyword evidence="2" id="KW-0472">Membrane</keyword>
<dbReference type="PANTHER" id="PTHR30386">
    <property type="entry name" value="MEMBRANE FUSION SUBUNIT OF EMRAB-TOLC MULTIDRUG EFFLUX PUMP"/>
    <property type="match status" value="1"/>
</dbReference>
<proteinExistence type="predicted"/>
<dbReference type="RefSeq" id="WP_137698160.1">
    <property type="nucleotide sequence ID" value="NZ_CP061336.1"/>
</dbReference>
<keyword evidence="6" id="KW-1185">Reference proteome</keyword>
<dbReference type="KEGG" id="rher:EHE19_004685"/>
<feature type="transmembrane region" description="Helical" evidence="2">
    <location>
        <begin position="25"/>
        <end position="46"/>
    </location>
</feature>
<dbReference type="EMBL" id="CP061336">
    <property type="protein sequence ID" value="QNU67765.1"/>
    <property type="molecule type" value="Genomic_DNA"/>
</dbReference>
<evidence type="ECO:0000256" key="1">
    <source>
        <dbReference type="SAM" id="Coils"/>
    </source>
</evidence>
<feature type="coiled-coil region" evidence="1">
    <location>
        <begin position="454"/>
        <end position="481"/>
    </location>
</feature>